<dbReference type="Gene3D" id="3.40.50.150">
    <property type="entry name" value="Vaccinia Virus protein VP39"/>
    <property type="match status" value="1"/>
</dbReference>
<dbReference type="GO" id="GO:0008168">
    <property type="term" value="F:methyltransferase activity"/>
    <property type="evidence" value="ECO:0007669"/>
    <property type="project" value="UniProtKB-KW"/>
</dbReference>
<organism evidence="1 2">
    <name type="scientific">Sedimenticola thiotaurini</name>
    <dbReference type="NCBI Taxonomy" id="1543721"/>
    <lineage>
        <taxon>Bacteria</taxon>
        <taxon>Pseudomonadati</taxon>
        <taxon>Pseudomonadota</taxon>
        <taxon>Gammaproteobacteria</taxon>
        <taxon>Chromatiales</taxon>
        <taxon>Sedimenticolaceae</taxon>
        <taxon>Sedimenticola</taxon>
    </lineage>
</organism>
<dbReference type="Proteomes" id="UP000317355">
    <property type="component" value="Unassembled WGS sequence"/>
</dbReference>
<dbReference type="Pfam" id="PF10294">
    <property type="entry name" value="Methyltransf_16"/>
    <property type="match status" value="1"/>
</dbReference>
<dbReference type="GO" id="GO:0032259">
    <property type="term" value="P:methylation"/>
    <property type="evidence" value="ECO:0007669"/>
    <property type="project" value="UniProtKB-KW"/>
</dbReference>
<name>A0A558D0G6_9GAMM</name>
<protein>
    <submittedName>
        <fullName evidence="1">Methyltransferase domain-containing protein</fullName>
    </submittedName>
</protein>
<proteinExistence type="predicted"/>
<sequence length="216" mass="24692">MMALRLSYTTHEFDEVDIHLRTLRDRQEFSDDEGVAEKLGISSALWSLFGVIWPSSLVLAHYLFKFDFADKKILEVGCGIGLTSLLLNHLNADVTATDYHPEVEAFLLKNTQLNQDPVIPFVRTDWADPVTSLGEYDLIIGSDLLYEDEHVELLSDFIAQHCKVHCEVILVDPGRGRHTKFSRKMSALGFSLELTRPQDMDYIDEPYKGVILRYTR</sequence>
<dbReference type="PANTHER" id="PTHR14614">
    <property type="entry name" value="HEPATOCELLULAR CARCINOMA-ASSOCIATED ANTIGEN"/>
    <property type="match status" value="1"/>
</dbReference>
<comment type="caution">
    <text evidence="1">The sequence shown here is derived from an EMBL/GenBank/DDBJ whole genome shotgun (WGS) entry which is preliminary data.</text>
</comment>
<dbReference type="InterPro" id="IPR029063">
    <property type="entry name" value="SAM-dependent_MTases_sf"/>
</dbReference>
<gene>
    <name evidence="1" type="ORF">FHK82_09965</name>
</gene>
<evidence type="ECO:0000313" key="2">
    <source>
        <dbReference type="Proteomes" id="UP000317355"/>
    </source>
</evidence>
<keyword evidence="1" id="KW-0808">Transferase</keyword>
<dbReference type="SUPFAM" id="SSF53335">
    <property type="entry name" value="S-adenosyl-L-methionine-dependent methyltransferases"/>
    <property type="match status" value="1"/>
</dbReference>
<accession>A0A558D0G6</accession>
<dbReference type="CDD" id="cd02440">
    <property type="entry name" value="AdoMet_MTases"/>
    <property type="match status" value="1"/>
</dbReference>
<dbReference type="AlphaFoldDB" id="A0A558D0G6"/>
<dbReference type="EMBL" id="VMRY01000041">
    <property type="protein sequence ID" value="TVT54514.1"/>
    <property type="molecule type" value="Genomic_DNA"/>
</dbReference>
<reference evidence="1 2" key="1">
    <citation type="submission" date="2019-07" db="EMBL/GenBank/DDBJ databases">
        <title>The pathways for chlorine oxyanion respiration interact through the shared metabolite chlorate.</title>
        <authorList>
            <person name="Barnum T.P."/>
            <person name="Cheng Y."/>
            <person name="Hill K.A."/>
            <person name="Lucas L.N."/>
            <person name="Carlson H.K."/>
            <person name="Coates J.D."/>
        </authorList>
    </citation>
    <scope>NUCLEOTIDE SEQUENCE [LARGE SCALE GENOMIC DNA]</scope>
    <source>
        <strain evidence="1">BK-3</strain>
    </source>
</reference>
<dbReference type="InterPro" id="IPR019410">
    <property type="entry name" value="Methyltransf_16"/>
</dbReference>
<keyword evidence="1" id="KW-0489">Methyltransferase</keyword>
<evidence type="ECO:0000313" key="1">
    <source>
        <dbReference type="EMBL" id="TVT54514.1"/>
    </source>
</evidence>